<comment type="caution">
    <text evidence="1">The sequence shown here is derived from an EMBL/GenBank/DDBJ whole genome shotgun (WGS) entry which is preliminary data.</text>
</comment>
<evidence type="ECO:0000313" key="2">
    <source>
        <dbReference type="Proteomes" id="UP000256220"/>
    </source>
</evidence>
<dbReference type="Pfam" id="PF13814">
    <property type="entry name" value="Replic_Relax"/>
    <property type="match status" value="1"/>
</dbReference>
<dbReference type="Proteomes" id="UP000256220">
    <property type="component" value="Unassembled WGS sequence"/>
</dbReference>
<sequence>MPRLDPFKREALVVLYWHRMVSTEQMGRMIAPATSIRTVQHKLLALQADGLADGLYRHHASRTWHVTESGAALVEESGRVDARPYRIPREAAVELLQDHALDVVETGLAFAAEARRRGDECGPLSWTPEVAHRFRDGRGRHQGVVIADAVLDYVLDEDGRRSQRTFFIELDRATMPVARLAQKLRSYVHYHDYIPGKPNSAGQPAWRSRYARFPRLLIVLSGAAEHVLERRLADLRAYAQAMHGLALAEDRVCALGTTLRRLRDPGPTADIALPLLAESGAPVSVFCWPKAGES</sequence>
<dbReference type="InterPro" id="IPR025855">
    <property type="entry name" value="Replic_Relax"/>
</dbReference>
<protein>
    <recommendedName>
        <fullName evidence="3">Replication-relaxation</fullName>
    </recommendedName>
</protein>
<evidence type="ECO:0000313" key="1">
    <source>
        <dbReference type="EMBL" id="KFU78468.1"/>
    </source>
</evidence>
<organism evidence="1 2">
    <name type="scientific">Amycolatopsis lurida NRRL 2430</name>
    <dbReference type="NCBI Taxonomy" id="1460371"/>
    <lineage>
        <taxon>Bacteria</taxon>
        <taxon>Bacillati</taxon>
        <taxon>Actinomycetota</taxon>
        <taxon>Actinomycetes</taxon>
        <taxon>Pseudonocardiales</taxon>
        <taxon>Pseudonocardiaceae</taxon>
        <taxon>Amycolatopsis</taxon>
    </lineage>
</organism>
<keyword evidence="2" id="KW-1185">Reference proteome</keyword>
<dbReference type="AlphaFoldDB" id="A0A2P2FP20"/>
<reference evidence="1 2" key="1">
    <citation type="journal article" date="2014" name="Genome Announc.">
        <title>Draft Genome Sequence of Amycolatopsis lurida NRRL 2430, Producer of the Glycopeptide Family Antibiotic Ristocetin.</title>
        <authorList>
            <person name="Kwun M.J."/>
            <person name="Hong H.J."/>
        </authorList>
    </citation>
    <scope>NUCLEOTIDE SEQUENCE [LARGE SCALE GENOMIC DNA]</scope>
    <source>
        <strain evidence="1 2">NRRL 2430</strain>
    </source>
</reference>
<dbReference type="RefSeq" id="WP_034315655.1">
    <property type="nucleotide sequence ID" value="NZ_JFBM01000024.1"/>
</dbReference>
<proteinExistence type="predicted"/>
<dbReference type="EMBL" id="JFBM01000024">
    <property type="protein sequence ID" value="KFU78468.1"/>
    <property type="molecule type" value="Genomic_DNA"/>
</dbReference>
<evidence type="ECO:0008006" key="3">
    <source>
        <dbReference type="Google" id="ProtNLM"/>
    </source>
</evidence>
<gene>
    <name evidence="1" type="ORF">BB31_25175</name>
</gene>
<accession>A0A2P2FP20</accession>
<name>A0A2P2FP20_AMYLU</name>